<dbReference type="EMBL" id="HG793127">
    <property type="protein sequence ID" value="CDK26975.1"/>
    <property type="molecule type" value="Genomic_DNA"/>
</dbReference>
<dbReference type="Proteomes" id="UP000019384">
    <property type="component" value="Unassembled WGS sequence"/>
</dbReference>
<evidence type="ECO:0000313" key="2">
    <source>
        <dbReference type="Proteomes" id="UP000019384"/>
    </source>
</evidence>
<dbReference type="STRING" id="1382522.W6MW77"/>
<evidence type="ECO:0008006" key="3">
    <source>
        <dbReference type="Google" id="ProtNLM"/>
    </source>
</evidence>
<evidence type="ECO:0000313" key="1">
    <source>
        <dbReference type="EMBL" id="CDK26975.1"/>
    </source>
</evidence>
<dbReference type="RefSeq" id="XP_022458971.1">
    <property type="nucleotide sequence ID" value="XM_022603247.1"/>
</dbReference>
<dbReference type="Pfam" id="PF13233">
    <property type="entry name" value="Complex1_LYR_2"/>
    <property type="match status" value="1"/>
</dbReference>
<gene>
    <name evidence="1" type="ORF">KUCA_T00002952001</name>
</gene>
<dbReference type="HOGENOM" id="CLU_128881_1_0_1"/>
<sequence length="138" mass="15687">MSSYKALFKELVKELEIIAGNSMKVRRKDAVSNQGKIIQYLENSSGAKLSAEKLKTIQAEVEKQSIQPRADPELLKRLVKEEAVANERDVRHLSNVVAFLSSQRVYCDLLERYNPGISMKQEDKVRKTARRVGLDVPE</sequence>
<dbReference type="PANTHER" id="PTHR28015">
    <property type="entry name" value="ATP SYNTHASE ASSEMBLY FACTOR FMC1, MITOCHONDRIAL"/>
    <property type="match status" value="1"/>
</dbReference>
<reference evidence="1" key="2">
    <citation type="submission" date="2014-02" db="EMBL/GenBank/DDBJ databases">
        <title>Complete DNA sequence of /Kuraishia capsulata/ illustrates novel genomic features among budding yeasts (/Saccharomycotina/).</title>
        <authorList>
            <person name="Morales L."/>
            <person name="Noel B."/>
            <person name="Porcel B."/>
            <person name="Marcet-Houben M."/>
            <person name="Hullo M-F."/>
            <person name="Sacerdot C."/>
            <person name="Tekaia F."/>
            <person name="Leh-Louis V."/>
            <person name="Despons L."/>
            <person name="Khanna V."/>
            <person name="Aury J-M."/>
            <person name="Barbe V."/>
            <person name="Couloux A."/>
            <person name="Labadie K."/>
            <person name="Pelletier E."/>
            <person name="Souciet J-L."/>
            <person name="Boekhout T."/>
            <person name="Gabaldon T."/>
            <person name="Wincker P."/>
            <person name="Dujon B."/>
        </authorList>
    </citation>
    <scope>NUCLEOTIDE SEQUENCE</scope>
    <source>
        <strain evidence="1">CBS 1993</strain>
    </source>
</reference>
<accession>W6MW77</accession>
<protein>
    <recommendedName>
        <fullName evidence="3">ATP synthase assembly factor FMC1, mitochondrial</fullName>
    </recommendedName>
</protein>
<dbReference type="GO" id="GO:0033615">
    <property type="term" value="P:mitochondrial proton-transporting ATP synthase complex assembly"/>
    <property type="evidence" value="ECO:0007669"/>
    <property type="project" value="InterPro"/>
</dbReference>
<dbReference type="AlphaFoldDB" id="W6MW77"/>
<name>W6MW77_9ASCO</name>
<organism evidence="1 2">
    <name type="scientific">Kuraishia capsulata CBS 1993</name>
    <dbReference type="NCBI Taxonomy" id="1382522"/>
    <lineage>
        <taxon>Eukaryota</taxon>
        <taxon>Fungi</taxon>
        <taxon>Dikarya</taxon>
        <taxon>Ascomycota</taxon>
        <taxon>Saccharomycotina</taxon>
        <taxon>Pichiomycetes</taxon>
        <taxon>Pichiales</taxon>
        <taxon>Pichiaceae</taxon>
        <taxon>Kuraishia</taxon>
    </lineage>
</organism>
<reference evidence="1" key="1">
    <citation type="submission" date="2013-12" db="EMBL/GenBank/DDBJ databases">
        <authorList>
            <person name="Genoscope - CEA"/>
        </authorList>
    </citation>
    <scope>NUCLEOTIDE SEQUENCE</scope>
    <source>
        <strain evidence="1">CBS 1993</strain>
    </source>
</reference>
<dbReference type="PANTHER" id="PTHR28015:SF1">
    <property type="entry name" value="ATP SYNTHASE ASSEMBLY FACTOR FMC1, MITOCHONDRIAL"/>
    <property type="match status" value="1"/>
</dbReference>
<dbReference type="GeneID" id="34520359"/>
<dbReference type="InterPro" id="IPR039196">
    <property type="entry name" value="Fmc1"/>
</dbReference>
<dbReference type="OrthoDB" id="15893at2759"/>
<keyword evidence="2" id="KW-1185">Reference proteome</keyword>
<dbReference type="GO" id="GO:0005759">
    <property type="term" value="C:mitochondrial matrix"/>
    <property type="evidence" value="ECO:0007669"/>
    <property type="project" value="TreeGrafter"/>
</dbReference>
<proteinExistence type="predicted"/>